<feature type="transmembrane region" description="Helical" evidence="12">
    <location>
        <begin position="633"/>
        <end position="653"/>
    </location>
</feature>
<evidence type="ECO:0000259" key="14">
    <source>
        <dbReference type="PROSITE" id="PS51099"/>
    </source>
</evidence>
<evidence type="ECO:0000256" key="2">
    <source>
        <dbReference type="ARBA" id="ARBA00004496"/>
    </source>
</evidence>
<feature type="domain" description="PTS EIIB type-2" evidence="14">
    <location>
        <begin position="187"/>
        <end position="282"/>
    </location>
</feature>
<keyword evidence="17" id="KW-1185">Reference proteome</keyword>
<dbReference type="GO" id="GO:0005737">
    <property type="term" value="C:cytoplasm"/>
    <property type="evidence" value="ECO:0007669"/>
    <property type="project" value="UniProtKB-SubCell"/>
</dbReference>
<dbReference type="SUPFAM" id="SSF52794">
    <property type="entry name" value="PTS system IIB component-like"/>
    <property type="match status" value="1"/>
</dbReference>
<evidence type="ECO:0000256" key="11">
    <source>
        <dbReference type="ARBA" id="ARBA00023136"/>
    </source>
</evidence>
<dbReference type="InterPro" id="IPR006327">
    <property type="entry name" value="PTS_IIC_fruc"/>
</dbReference>
<feature type="transmembrane region" description="Helical" evidence="12">
    <location>
        <begin position="568"/>
        <end position="588"/>
    </location>
</feature>
<dbReference type="GO" id="GO:0022877">
    <property type="term" value="F:protein-N(PI)-phosphohistidine-fructose phosphotransferase system transporter activity"/>
    <property type="evidence" value="ECO:0007669"/>
    <property type="project" value="InterPro"/>
</dbReference>
<dbReference type="AlphaFoldDB" id="A0A1H3D2F0"/>
<dbReference type="GO" id="GO:0005351">
    <property type="term" value="F:carbohydrate:proton symporter activity"/>
    <property type="evidence" value="ECO:0007669"/>
    <property type="project" value="InterPro"/>
</dbReference>
<sequence>MRISDLLKKEGIDLNGPSASKAKTIDILVDLMAATGNLKDKEVYKKAVLDREAQGTTGVGEGIAIPHGKSPAVLRAGLAAMVCKNGTDYDAMDGQPVYLIFMIAVPDNSDDTHLELLSRLSMMLMDEDFRNTLINAANKDEFLKLIDTKEREKFAEDEREAVADVDAEVAAEIDAGGESPKSGPYDIVAVTACPTGIAHTYMAAEALEEKAKKMGVRIKVETNGSGGVKNALTPEDIAGAKGVIVAADKKVAMARFAGKPVLQTKVSDGINKTQDLIEKAMAGDLPIFQATGEDSEEMGGDGKESIGRRIYKDLMNGVSHMLPFVIGGGILIALAFLFDDYSIDPSNFGMNTPFAAFLKTVGGAAFGFMLPVLAGFIAMSIADRPGLAVGFVGGYLASEGYILTTVNGSLTIATGGTSGFLGALLAGFIAGYLVLGLKKLFDKLPETLEGIKPTLLYPFFGLLLIGAIMVFVVNPPVAWLNTAMTNGLNSMGESSKVILGIVLGGMMAIDMGGPFNKAAYVFGTASLASGQYDIMAAVMVGGMVPPLAIALCSTFFKNRFTKKERQSALTCYVMGLSFITEGAIPFAAADPARVIPSCIAGSAVAGGLSMFFGCTLMAPHGGIFVFPVVGNPLFYVVSLVVGALVGMVLLAILKKPLPVDKVDD</sequence>
<evidence type="ECO:0000256" key="5">
    <source>
        <dbReference type="ARBA" id="ARBA00022553"/>
    </source>
</evidence>
<name>A0A1H3D2F0_EUBBA</name>
<dbReference type="CDD" id="cd00211">
    <property type="entry name" value="PTS_IIA_fru"/>
    <property type="match status" value="1"/>
</dbReference>
<evidence type="ECO:0000256" key="1">
    <source>
        <dbReference type="ARBA" id="ARBA00004429"/>
    </source>
</evidence>
<organism evidence="16 17">
    <name type="scientific">Eubacterium barkeri</name>
    <name type="common">Clostridium barkeri</name>
    <dbReference type="NCBI Taxonomy" id="1528"/>
    <lineage>
        <taxon>Bacteria</taxon>
        <taxon>Bacillati</taxon>
        <taxon>Bacillota</taxon>
        <taxon>Clostridia</taxon>
        <taxon>Eubacteriales</taxon>
        <taxon>Eubacteriaceae</taxon>
        <taxon>Eubacterium</taxon>
    </lineage>
</organism>
<dbReference type="InterPro" id="IPR004715">
    <property type="entry name" value="PTS_IIA_fruc"/>
</dbReference>
<dbReference type="PANTHER" id="PTHR30505:SF28">
    <property type="entry name" value="PTS SYSTEM 2-O-ALPHA-MANNOSYL-D-GLYCERATE-SPECIFIC EIIABC COMPONENT"/>
    <property type="match status" value="1"/>
</dbReference>
<evidence type="ECO:0000256" key="12">
    <source>
        <dbReference type="SAM" id="Phobius"/>
    </source>
</evidence>
<evidence type="ECO:0000259" key="15">
    <source>
        <dbReference type="PROSITE" id="PS51104"/>
    </source>
</evidence>
<dbReference type="SUPFAM" id="SSF55804">
    <property type="entry name" value="Phoshotransferase/anion transport protein"/>
    <property type="match status" value="1"/>
</dbReference>
<gene>
    <name evidence="16" type="ORF">SAMN04488579_10469</name>
</gene>
<dbReference type="InterPro" id="IPR013014">
    <property type="entry name" value="PTS_EIIC_2"/>
</dbReference>
<evidence type="ECO:0000256" key="9">
    <source>
        <dbReference type="ARBA" id="ARBA00022692"/>
    </source>
</evidence>
<dbReference type="NCBIfam" id="TIGR01427">
    <property type="entry name" value="PTS_IIC_fructo"/>
    <property type="match status" value="1"/>
</dbReference>
<dbReference type="Gene3D" id="3.40.930.10">
    <property type="entry name" value="Mannitol-specific EII, Chain A"/>
    <property type="match status" value="1"/>
</dbReference>
<feature type="transmembrane region" description="Helical" evidence="12">
    <location>
        <begin position="410"/>
        <end position="435"/>
    </location>
</feature>
<dbReference type="GO" id="GO:0090563">
    <property type="term" value="F:protein-phosphocysteine-sugar phosphotransferase activity"/>
    <property type="evidence" value="ECO:0007669"/>
    <property type="project" value="TreeGrafter"/>
</dbReference>
<feature type="transmembrane region" description="Helical" evidence="12">
    <location>
        <begin position="318"/>
        <end position="337"/>
    </location>
</feature>
<evidence type="ECO:0000256" key="7">
    <source>
        <dbReference type="ARBA" id="ARBA00022679"/>
    </source>
</evidence>
<feature type="transmembrane region" description="Helical" evidence="12">
    <location>
        <begin position="534"/>
        <end position="556"/>
    </location>
</feature>
<evidence type="ECO:0000313" key="16">
    <source>
        <dbReference type="EMBL" id="SDX60672.1"/>
    </source>
</evidence>
<feature type="domain" description="PTS EIIC type-2" evidence="15">
    <location>
        <begin position="310"/>
        <end position="663"/>
    </location>
</feature>
<dbReference type="RefSeq" id="WP_090243641.1">
    <property type="nucleotide sequence ID" value="NZ_FNOU01000004.1"/>
</dbReference>
<dbReference type="InterPro" id="IPR003501">
    <property type="entry name" value="PTS_EIIB_2/3"/>
</dbReference>
<feature type="transmembrane region" description="Helical" evidence="12">
    <location>
        <begin position="357"/>
        <end position="379"/>
    </location>
</feature>
<dbReference type="STRING" id="1528.SAMN04488579_10469"/>
<feature type="transmembrane region" description="Helical" evidence="12">
    <location>
        <begin position="455"/>
        <end position="473"/>
    </location>
</feature>
<proteinExistence type="predicted"/>
<dbReference type="Pfam" id="PF02302">
    <property type="entry name" value="PTS_IIB"/>
    <property type="match status" value="1"/>
</dbReference>
<evidence type="ECO:0000256" key="6">
    <source>
        <dbReference type="ARBA" id="ARBA00022597"/>
    </source>
</evidence>
<evidence type="ECO:0000259" key="13">
    <source>
        <dbReference type="PROSITE" id="PS51094"/>
    </source>
</evidence>
<dbReference type="Proteomes" id="UP000199652">
    <property type="component" value="Unassembled WGS sequence"/>
</dbReference>
<dbReference type="InterPro" id="IPR013011">
    <property type="entry name" value="PTS_EIIB_2"/>
</dbReference>
<dbReference type="GO" id="GO:0009401">
    <property type="term" value="P:phosphoenolpyruvate-dependent sugar phosphotransferase system"/>
    <property type="evidence" value="ECO:0007669"/>
    <property type="project" value="UniProtKB-KW"/>
</dbReference>
<dbReference type="FunFam" id="3.40.50.2300:FF:000014">
    <property type="entry name" value="PTS system fructose-like transporter subunit IIB"/>
    <property type="match status" value="1"/>
</dbReference>
<evidence type="ECO:0000313" key="17">
    <source>
        <dbReference type="Proteomes" id="UP000199652"/>
    </source>
</evidence>
<accession>A0A1H3D2F0</accession>
<dbReference type="InterPro" id="IPR016152">
    <property type="entry name" value="PTrfase/Anion_transptr"/>
</dbReference>
<dbReference type="FunFam" id="3.40.930.10:FF:000009">
    <property type="entry name" value="PTS system, fructose specific IIABC component"/>
    <property type="match status" value="1"/>
</dbReference>
<dbReference type="CDD" id="cd05569">
    <property type="entry name" value="PTS_IIB_fructose"/>
    <property type="match status" value="1"/>
</dbReference>
<dbReference type="PROSITE" id="PS51104">
    <property type="entry name" value="PTS_EIIC_TYPE_2"/>
    <property type="match status" value="1"/>
</dbReference>
<keyword evidence="10 12" id="KW-1133">Transmembrane helix</keyword>
<keyword evidence="11 12" id="KW-0472">Membrane</keyword>
<keyword evidence="4" id="KW-1003">Cell membrane</keyword>
<dbReference type="PROSITE" id="PS51094">
    <property type="entry name" value="PTS_EIIA_TYPE_2"/>
    <property type="match status" value="1"/>
</dbReference>
<keyword evidence="9 12" id="KW-0812">Transmembrane</keyword>
<comment type="subcellular location">
    <subcellularLocation>
        <location evidence="1">Cell inner membrane</location>
        <topology evidence="1">Multi-pass membrane protein</topology>
    </subcellularLocation>
    <subcellularLocation>
        <location evidence="2">Cytoplasm</location>
    </subcellularLocation>
</comment>
<dbReference type="OrthoDB" id="9782569at2"/>
<keyword evidence="6" id="KW-0762">Sugar transport</keyword>
<dbReference type="NCBIfam" id="TIGR00848">
    <property type="entry name" value="fruA"/>
    <property type="match status" value="1"/>
</dbReference>
<evidence type="ECO:0000256" key="10">
    <source>
        <dbReference type="ARBA" id="ARBA00022989"/>
    </source>
</evidence>
<dbReference type="EMBL" id="FNOU01000004">
    <property type="protein sequence ID" value="SDX60672.1"/>
    <property type="molecule type" value="Genomic_DNA"/>
</dbReference>
<evidence type="ECO:0000256" key="8">
    <source>
        <dbReference type="ARBA" id="ARBA00022683"/>
    </source>
</evidence>
<dbReference type="Pfam" id="PF02378">
    <property type="entry name" value="PTS_EIIC"/>
    <property type="match status" value="1"/>
</dbReference>
<keyword evidence="7" id="KW-0808">Transferase</keyword>
<dbReference type="InterPro" id="IPR036095">
    <property type="entry name" value="PTS_EIIB-like_sf"/>
</dbReference>
<feature type="domain" description="PTS EIIA type-2" evidence="13">
    <location>
        <begin position="5"/>
        <end position="149"/>
    </location>
</feature>
<evidence type="ECO:0000256" key="4">
    <source>
        <dbReference type="ARBA" id="ARBA00022475"/>
    </source>
</evidence>
<keyword evidence="3" id="KW-0813">Transport</keyword>
<reference evidence="17" key="1">
    <citation type="submission" date="2016-10" db="EMBL/GenBank/DDBJ databases">
        <authorList>
            <person name="Varghese N."/>
            <person name="Submissions S."/>
        </authorList>
    </citation>
    <scope>NUCLEOTIDE SEQUENCE [LARGE SCALE GENOMIC DNA]</scope>
    <source>
        <strain evidence="17">VPI 5359</strain>
    </source>
</reference>
<dbReference type="GO" id="GO:0005886">
    <property type="term" value="C:plasma membrane"/>
    <property type="evidence" value="ECO:0007669"/>
    <property type="project" value="UniProtKB-SubCell"/>
</dbReference>
<dbReference type="PROSITE" id="PS51099">
    <property type="entry name" value="PTS_EIIB_TYPE_2"/>
    <property type="match status" value="1"/>
</dbReference>
<evidence type="ECO:0000256" key="3">
    <source>
        <dbReference type="ARBA" id="ARBA00022448"/>
    </source>
</evidence>
<protein>
    <submittedName>
        <fullName evidence="16">PTS system D-fructose-specific IIA component (F1P-forming), Frc family /PTS system D-fructose-specific IIB component (F1P-forming), Frc family /PTS system D-fructose-specific IIC component (F1P-for...</fullName>
    </submittedName>
</protein>
<dbReference type="NCBIfam" id="TIGR00829">
    <property type="entry name" value="FRU"/>
    <property type="match status" value="1"/>
</dbReference>
<dbReference type="Pfam" id="PF00359">
    <property type="entry name" value="PTS_EIIA_2"/>
    <property type="match status" value="1"/>
</dbReference>
<dbReference type="InterPro" id="IPR050864">
    <property type="entry name" value="Bacterial_PTS_Sugar_Transport"/>
</dbReference>
<dbReference type="InterPro" id="IPR003352">
    <property type="entry name" value="PTS_EIIC"/>
</dbReference>
<dbReference type="Gene3D" id="3.40.50.2300">
    <property type="match status" value="1"/>
</dbReference>
<dbReference type="InterPro" id="IPR002178">
    <property type="entry name" value="PTS_EIIA_type-2_dom"/>
</dbReference>
<dbReference type="InterPro" id="IPR003353">
    <property type="entry name" value="PTS_IIB_fruc"/>
</dbReference>
<keyword evidence="8" id="KW-0598">Phosphotransferase system</keyword>
<dbReference type="PANTHER" id="PTHR30505">
    <property type="entry name" value="FRUCTOSE-LIKE PERMEASE"/>
    <property type="match status" value="1"/>
</dbReference>
<keyword evidence="5" id="KW-0597">Phosphoprotein</keyword>
<dbReference type="PROSITE" id="PS00372">
    <property type="entry name" value="PTS_EIIA_TYPE_2_HIS"/>
    <property type="match status" value="1"/>
</dbReference>